<dbReference type="GO" id="GO:0009893">
    <property type="term" value="P:positive regulation of metabolic process"/>
    <property type="evidence" value="ECO:0007669"/>
    <property type="project" value="UniProtKB-ARBA"/>
</dbReference>
<keyword evidence="7" id="KW-0238">DNA-binding</keyword>
<dbReference type="SUPFAM" id="SSF111337">
    <property type="entry name" value="QueA-like"/>
    <property type="match status" value="1"/>
</dbReference>
<evidence type="ECO:0000256" key="9">
    <source>
        <dbReference type="ARBA" id="ARBA00023242"/>
    </source>
</evidence>
<keyword evidence="8" id="KW-0804">Transcription</keyword>
<proteinExistence type="predicted"/>
<evidence type="ECO:0000256" key="2">
    <source>
        <dbReference type="ARBA" id="ARBA00022679"/>
    </source>
</evidence>
<dbReference type="Pfam" id="PF00172">
    <property type="entry name" value="Zn_clus"/>
    <property type="match status" value="1"/>
</dbReference>
<evidence type="ECO:0000313" key="13">
    <source>
        <dbReference type="Proteomes" id="UP000068243"/>
    </source>
</evidence>
<sequence length="1086" mass="121373">MKTAEFEFDLDYKVMPHDPVELRGKTRDSGKMIVLDRESSKIDHAIFSSIGDYFRPGDLLVLNDSYMLSNTLWFEYGNNETLQLTVYGHEPDGTTIVELKKPEITFKRGQTLTSLDEEKLKCTLLDQQPDKLWKVQFSPGDLLLPTLDQYGARLDENIHLNPTYWKEKPDAYRSVYAKKPGSLEIPSAGLHFSHELLAEISAKGVEIAYITLHVGATEILSVRHISVEEIEKHKVRSEYYEVSERTSAQLNRARGEGRRVIAVGTTVMRTLETITRETGRKGTIKPQHGWTDLYIYPGFEFNAVDVLLTNLHRPRSSHIVLTAAFAGTEFVMRSYKEIQEKGDYEFDMFGDSPSSLSRPITSCLSCRHRKVKCDRRQPQCTKCERGGLACSYVSKQESNRVTKPSSTSGPTMSSSTLARINPGLQRLANFMAQAKAYEQYSAHGTMPLSLDTFIPTSTTQPTSAANSSGAHNPRSEEDALILDNGVPHFVSGKHWAWMAAELHDIRSIISETQRCSSPTGTLDEVVWDTDYPLETSPSTNSFWPDTREDCYLLLNMFLANVDPIVRIIHRPSLSRRFDAFVHFQYADSREDTPTGGGSRNSGTIPSPAKTDAFKPLAMSIFYAAVNSMKDADVLSMFGMSKVSLLKRYRTGTEVLLKRQKFMTSRIFEVLQAFVILLTAKYREDDMGKVWPLTGLAIRIAKLQGLHRDPLALPLGTIDTVQVELRRRLWAQICYLDFRTAEDHGFAPSIHASDFDTRRPISLDDVDLVEGTAPLSGLSDAPKFTDMTIYLLRITAASYYGRIIQITHASRKRLRNGLHGPTVDEPQALMELQGLLQTATGIAGELERGLDELVRYCDKRVTMQAMALDLSRHLKTKFWVMFWMQISRPDREKIITPAMRRSIFVDAATAVETWCAISSSPACEPYRWHITSHAGFNLILYVLSELQSSVFQEPEWVDLRHRGLQLANTIYDLRGQHTTGAWPAIIWLVNRIRFQQGLAGSPAPGMAANAATGGNGVAELGSPLNNQPIIMRAAGPAGAAGVDSATPISPPGMDFDAGDLMGLINFEEFDLSDFLTMDGIGLPGLPR</sequence>
<dbReference type="Gene3D" id="3.40.1780.10">
    <property type="entry name" value="QueA-like"/>
    <property type="match status" value="1"/>
</dbReference>
<dbReference type="VEuPathDB" id="FungiDB:M747DRAFT_354448"/>
<evidence type="ECO:0000256" key="7">
    <source>
        <dbReference type="ARBA" id="ARBA00023125"/>
    </source>
</evidence>
<keyword evidence="6" id="KW-0805">Transcription regulation</keyword>
<dbReference type="PANTHER" id="PTHR30307:SF0">
    <property type="entry name" value="S-ADENOSYLMETHIONINE:TRNA RIBOSYLTRANSFERASE-ISOMERASE"/>
    <property type="match status" value="1"/>
</dbReference>
<keyword evidence="4" id="KW-0479">Metal-binding</keyword>
<dbReference type="VEuPathDB" id="FungiDB:ASPNIDRAFT2_38004"/>
<dbReference type="Proteomes" id="UP000068243">
    <property type="component" value="Unassembled WGS sequence"/>
</dbReference>
<dbReference type="InterPro" id="IPR036864">
    <property type="entry name" value="Zn2-C6_fun-type_DNA-bd_sf"/>
</dbReference>
<feature type="domain" description="Zn(2)-C6 fungal-type" evidence="11">
    <location>
        <begin position="362"/>
        <end position="392"/>
    </location>
</feature>
<evidence type="ECO:0000313" key="12">
    <source>
        <dbReference type="EMBL" id="GAQ47357.1"/>
    </source>
</evidence>
<organism evidence="12 13">
    <name type="scientific">Aspergillus niger</name>
    <dbReference type="NCBI Taxonomy" id="5061"/>
    <lineage>
        <taxon>Eukaryota</taxon>
        <taxon>Fungi</taxon>
        <taxon>Dikarya</taxon>
        <taxon>Ascomycota</taxon>
        <taxon>Pezizomycotina</taxon>
        <taxon>Eurotiomycetes</taxon>
        <taxon>Eurotiomycetidae</taxon>
        <taxon>Eurotiales</taxon>
        <taxon>Aspergillaceae</taxon>
        <taxon>Aspergillus</taxon>
        <taxon>Aspergillus subgen. Circumdati</taxon>
    </lineage>
</organism>
<dbReference type="VEuPathDB" id="FungiDB:ASPNIDRAFT2_1155342"/>
<dbReference type="InterPro" id="IPR003699">
    <property type="entry name" value="QueA"/>
</dbReference>
<keyword evidence="5" id="KW-0671">Queuosine biosynthesis</keyword>
<keyword evidence="1" id="KW-0963">Cytoplasm</keyword>
<dbReference type="PROSITE" id="PS50048">
    <property type="entry name" value="ZN2_CY6_FUNGAL_2"/>
    <property type="match status" value="1"/>
</dbReference>
<evidence type="ECO:0000256" key="1">
    <source>
        <dbReference type="ARBA" id="ARBA00022490"/>
    </source>
</evidence>
<dbReference type="GO" id="GO:0008270">
    <property type="term" value="F:zinc ion binding"/>
    <property type="evidence" value="ECO:0007669"/>
    <property type="project" value="InterPro"/>
</dbReference>
<dbReference type="SUPFAM" id="SSF57701">
    <property type="entry name" value="Zn2/Cys6 DNA-binding domain"/>
    <property type="match status" value="1"/>
</dbReference>
<dbReference type="Pfam" id="PF04082">
    <property type="entry name" value="Fungal_trans"/>
    <property type="match status" value="1"/>
</dbReference>
<protein>
    <submittedName>
        <fullName evidence="12">Fungal specific transcription factor</fullName>
    </submittedName>
</protein>
<evidence type="ECO:0000256" key="8">
    <source>
        <dbReference type="ARBA" id="ARBA00023163"/>
    </source>
</evidence>
<dbReference type="CDD" id="cd00067">
    <property type="entry name" value="GAL4"/>
    <property type="match status" value="1"/>
</dbReference>
<dbReference type="OrthoDB" id="424974at2759"/>
<keyword evidence="9" id="KW-0539">Nucleus</keyword>
<evidence type="ECO:0000256" key="4">
    <source>
        <dbReference type="ARBA" id="ARBA00022723"/>
    </source>
</evidence>
<evidence type="ECO:0000256" key="3">
    <source>
        <dbReference type="ARBA" id="ARBA00022691"/>
    </source>
</evidence>
<dbReference type="InterPro" id="IPR042119">
    <property type="entry name" value="QueA_dom2"/>
</dbReference>
<dbReference type="InterPro" id="IPR042118">
    <property type="entry name" value="QueA_dom1"/>
</dbReference>
<evidence type="ECO:0000259" key="11">
    <source>
        <dbReference type="PROSITE" id="PS50048"/>
    </source>
</evidence>
<dbReference type="VEuPathDB" id="FungiDB:ATCC64974_54580"/>
<dbReference type="CDD" id="cd12148">
    <property type="entry name" value="fungal_TF_MHR"/>
    <property type="match status" value="1"/>
</dbReference>
<dbReference type="Gene3D" id="2.40.10.240">
    <property type="entry name" value="QueA-like"/>
    <property type="match status" value="1"/>
</dbReference>
<dbReference type="GO" id="GO:0003677">
    <property type="term" value="F:DNA binding"/>
    <property type="evidence" value="ECO:0007669"/>
    <property type="project" value="UniProtKB-KW"/>
</dbReference>
<dbReference type="GO" id="GO:0006351">
    <property type="term" value="P:DNA-templated transcription"/>
    <property type="evidence" value="ECO:0007669"/>
    <property type="project" value="InterPro"/>
</dbReference>
<keyword evidence="3" id="KW-0949">S-adenosyl-L-methionine</keyword>
<dbReference type="AlphaFoldDB" id="A0A100IU40"/>
<dbReference type="VEuPathDB" id="FungiDB:ATCC64974_99330"/>
<comment type="caution">
    <text evidence="12">The sequence shown here is derived from an EMBL/GenBank/DDBJ whole genome shotgun (WGS) entry which is preliminary data.</text>
</comment>
<reference evidence="13" key="1">
    <citation type="journal article" date="2016" name="Genome Announc.">
        <title>Draft genome sequence of Aspergillus niger strain An76.</title>
        <authorList>
            <person name="Gong W."/>
            <person name="Cheng Z."/>
            <person name="Zhang H."/>
            <person name="Liu L."/>
            <person name="Gao P."/>
            <person name="Wang L."/>
        </authorList>
    </citation>
    <scope>NUCLEOTIDE SEQUENCE [LARGE SCALE GENOMIC DNA]</scope>
    <source>
        <strain evidence="13">An76</strain>
    </source>
</reference>
<dbReference type="PaxDb" id="5061-CADANGAP00007110"/>
<dbReference type="PROSITE" id="PS00463">
    <property type="entry name" value="ZN2_CY6_FUNGAL_1"/>
    <property type="match status" value="1"/>
</dbReference>
<dbReference type="VEuPathDB" id="FungiDB:An08g09240"/>
<name>A0A100IU40_ASPNG</name>
<dbReference type="InterPro" id="IPR001138">
    <property type="entry name" value="Zn2Cys6_DnaBD"/>
</dbReference>
<dbReference type="GO" id="GO:0051075">
    <property type="term" value="F:S-adenosylmethionine:tRNA ribosyltransferase-isomerase activity"/>
    <property type="evidence" value="ECO:0007669"/>
    <property type="project" value="TreeGrafter"/>
</dbReference>
<dbReference type="InterPro" id="IPR036100">
    <property type="entry name" value="QueA_sf"/>
</dbReference>
<dbReference type="Pfam" id="PF02547">
    <property type="entry name" value="Queuosine_synth"/>
    <property type="match status" value="1"/>
</dbReference>
<gene>
    <name evidence="12" type="ORF">ABL_10018</name>
</gene>
<dbReference type="VEuPathDB" id="FungiDB:An08g09210"/>
<dbReference type="InterPro" id="IPR007219">
    <property type="entry name" value="XnlR_reg_dom"/>
</dbReference>
<dbReference type="VEuPathDB" id="FungiDB:ATCC64974_99360"/>
<feature type="region of interest" description="Disordered" evidence="10">
    <location>
        <begin position="455"/>
        <end position="474"/>
    </location>
</feature>
<dbReference type="GO" id="GO:0000981">
    <property type="term" value="F:DNA-binding transcription factor activity, RNA polymerase II-specific"/>
    <property type="evidence" value="ECO:0007669"/>
    <property type="project" value="InterPro"/>
</dbReference>
<accession>A0A100IU40</accession>
<dbReference type="SMART" id="SM00906">
    <property type="entry name" value="Fungal_trans"/>
    <property type="match status" value="1"/>
</dbReference>
<evidence type="ECO:0000256" key="6">
    <source>
        <dbReference type="ARBA" id="ARBA00023015"/>
    </source>
</evidence>
<dbReference type="SMART" id="SM00066">
    <property type="entry name" value="GAL4"/>
    <property type="match status" value="1"/>
</dbReference>
<dbReference type="VEuPathDB" id="FungiDB:M747DRAFT_354453"/>
<feature type="compositionally biased region" description="Polar residues" evidence="10">
    <location>
        <begin position="455"/>
        <end position="470"/>
    </location>
</feature>
<dbReference type="PANTHER" id="PTHR30307">
    <property type="entry name" value="S-ADENOSYLMETHIONINE:TRNA RIBOSYLTRANSFERASE-ISOMERASE"/>
    <property type="match status" value="1"/>
</dbReference>
<dbReference type="GO" id="GO:0008616">
    <property type="term" value="P:tRNA queuosine(34) biosynthetic process"/>
    <property type="evidence" value="ECO:0007669"/>
    <property type="project" value="UniProtKB-KW"/>
</dbReference>
<dbReference type="Gene3D" id="4.10.240.10">
    <property type="entry name" value="Zn(2)-C6 fungal-type DNA-binding domain"/>
    <property type="match status" value="1"/>
</dbReference>
<keyword evidence="2" id="KW-0808">Transferase</keyword>
<dbReference type="EMBL" id="BCMY01000028">
    <property type="protein sequence ID" value="GAQ47357.1"/>
    <property type="molecule type" value="Genomic_DNA"/>
</dbReference>
<evidence type="ECO:0000256" key="5">
    <source>
        <dbReference type="ARBA" id="ARBA00022785"/>
    </source>
</evidence>
<evidence type="ECO:0000256" key="10">
    <source>
        <dbReference type="SAM" id="MobiDB-lite"/>
    </source>
</evidence>